<organism evidence="12 13">
    <name type="scientific">Reichenbachiella agariperforans</name>
    <dbReference type="NCBI Taxonomy" id="156994"/>
    <lineage>
        <taxon>Bacteria</taxon>
        <taxon>Pseudomonadati</taxon>
        <taxon>Bacteroidota</taxon>
        <taxon>Cytophagia</taxon>
        <taxon>Cytophagales</taxon>
        <taxon>Reichenbachiellaceae</taxon>
        <taxon>Reichenbachiella</taxon>
    </lineage>
</organism>
<dbReference type="InterPro" id="IPR000192">
    <property type="entry name" value="Aminotrans_V_dom"/>
</dbReference>
<feature type="domain" description="Aminotransferase class V" evidence="11">
    <location>
        <begin position="16"/>
        <end position="377"/>
    </location>
</feature>
<dbReference type="Proteomes" id="UP000184474">
    <property type="component" value="Unassembled WGS sequence"/>
</dbReference>
<evidence type="ECO:0000256" key="6">
    <source>
        <dbReference type="ARBA" id="ARBA00022898"/>
    </source>
</evidence>
<dbReference type="Gene3D" id="1.10.260.50">
    <property type="match status" value="1"/>
</dbReference>
<evidence type="ECO:0000256" key="7">
    <source>
        <dbReference type="ARBA" id="ARBA00023004"/>
    </source>
</evidence>
<protein>
    <recommendedName>
        <fullName evidence="3">cysteine desulfurase</fullName>
        <ecNumber evidence="3">2.8.1.7</ecNumber>
    </recommendedName>
</protein>
<keyword evidence="6" id="KW-0663">Pyridoxal phosphate</keyword>
<gene>
    <name evidence="12" type="ORF">SAMN04488028_106170</name>
</gene>
<dbReference type="Gene3D" id="3.40.640.10">
    <property type="entry name" value="Type I PLP-dependent aspartate aminotransferase-like (Major domain)"/>
    <property type="match status" value="1"/>
</dbReference>
<evidence type="ECO:0000256" key="9">
    <source>
        <dbReference type="ARBA" id="ARBA00050776"/>
    </source>
</evidence>
<dbReference type="Gene3D" id="3.90.1150.10">
    <property type="entry name" value="Aspartate Aminotransferase, domain 1"/>
    <property type="match status" value="1"/>
</dbReference>
<evidence type="ECO:0000256" key="2">
    <source>
        <dbReference type="ARBA" id="ARBA00006490"/>
    </source>
</evidence>
<dbReference type="PANTHER" id="PTHR11601:SF34">
    <property type="entry name" value="CYSTEINE DESULFURASE"/>
    <property type="match status" value="1"/>
</dbReference>
<dbReference type="InterPro" id="IPR015421">
    <property type="entry name" value="PyrdxlP-dep_Trfase_major"/>
</dbReference>
<dbReference type="PIRSF" id="PIRSF005572">
    <property type="entry name" value="NifS"/>
    <property type="match status" value="1"/>
</dbReference>
<evidence type="ECO:0000313" key="13">
    <source>
        <dbReference type="Proteomes" id="UP000184474"/>
    </source>
</evidence>
<keyword evidence="7" id="KW-0408">Iron</keyword>
<dbReference type="PROSITE" id="PS00595">
    <property type="entry name" value="AA_TRANSFER_CLASS_5"/>
    <property type="match status" value="1"/>
</dbReference>
<dbReference type="EMBL" id="FRAA01000006">
    <property type="protein sequence ID" value="SHK60022.1"/>
    <property type="molecule type" value="Genomic_DNA"/>
</dbReference>
<evidence type="ECO:0000256" key="5">
    <source>
        <dbReference type="ARBA" id="ARBA00022723"/>
    </source>
</evidence>
<keyword evidence="13" id="KW-1185">Reference proteome</keyword>
<dbReference type="GO" id="GO:0051536">
    <property type="term" value="F:iron-sulfur cluster binding"/>
    <property type="evidence" value="ECO:0007669"/>
    <property type="project" value="UniProtKB-KW"/>
</dbReference>
<evidence type="ECO:0000313" key="12">
    <source>
        <dbReference type="EMBL" id="SHK60022.1"/>
    </source>
</evidence>
<dbReference type="Pfam" id="PF00266">
    <property type="entry name" value="Aminotran_5"/>
    <property type="match status" value="1"/>
</dbReference>
<name>A0A1M6TSP2_REIAG</name>
<sequence length="391" mass="42651">MREDKLNAPYFCPMKVYLDNSATTPVDPEVLEEMMPYFSEIFGNPSSIHAHGRAARSVVERSRKKIAELLNTSPAEIFFTSGGTEADNMVLRSAVETLGLQVVITSVLEHHAVLHTLEAMERQGVICVRYVRLLDGGALDVEHLEVLLQENPGAMVSLMHANNELGNLNDVLAIAGLSKAYGALYHSDTVQAMGKYVHSLADSQLDFVVGSGHKFHGPKGVGFVYINHETKIHPFVYGGAQERNMRGGTENLAGIVGIAKALEISYRDMATNRTHIEGLKRLMITELNEKVKGVSYNGLSADMDRSLYSVLNIGVPESEENDMLLFNLDIKGISVSGGSACASGSSIGSHVLEAIHSDPMRGAIRFSLSKYTTREEVIYAVDSLAEIVNNR</sequence>
<comment type="cofactor">
    <cofactor evidence="1 10">
        <name>pyridoxal 5'-phosphate</name>
        <dbReference type="ChEBI" id="CHEBI:597326"/>
    </cofactor>
</comment>
<dbReference type="GO" id="GO:0046872">
    <property type="term" value="F:metal ion binding"/>
    <property type="evidence" value="ECO:0007669"/>
    <property type="project" value="UniProtKB-KW"/>
</dbReference>
<comment type="catalytic activity">
    <reaction evidence="9">
        <text>(sulfur carrier)-H + L-cysteine = (sulfur carrier)-SH + L-alanine</text>
        <dbReference type="Rhea" id="RHEA:43892"/>
        <dbReference type="Rhea" id="RHEA-COMP:14737"/>
        <dbReference type="Rhea" id="RHEA-COMP:14739"/>
        <dbReference type="ChEBI" id="CHEBI:29917"/>
        <dbReference type="ChEBI" id="CHEBI:35235"/>
        <dbReference type="ChEBI" id="CHEBI:57972"/>
        <dbReference type="ChEBI" id="CHEBI:64428"/>
        <dbReference type="EC" id="2.8.1.7"/>
    </reaction>
</comment>
<dbReference type="EC" id="2.8.1.7" evidence="3"/>
<dbReference type="PANTHER" id="PTHR11601">
    <property type="entry name" value="CYSTEINE DESULFURYLASE FAMILY MEMBER"/>
    <property type="match status" value="1"/>
</dbReference>
<dbReference type="InterPro" id="IPR015424">
    <property type="entry name" value="PyrdxlP-dep_Trfase"/>
</dbReference>
<dbReference type="STRING" id="156994.SAMN04488028_106170"/>
<dbReference type="SUPFAM" id="SSF53383">
    <property type="entry name" value="PLP-dependent transferases"/>
    <property type="match status" value="1"/>
</dbReference>
<evidence type="ECO:0000256" key="10">
    <source>
        <dbReference type="RuleBase" id="RU004504"/>
    </source>
</evidence>
<keyword evidence="4" id="KW-0808">Transferase</keyword>
<proteinExistence type="inferred from homology"/>
<dbReference type="GO" id="GO:0031071">
    <property type="term" value="F:cysteine desulfurase activity"/>
    <property type="evidence" value="ECO:0007669"/>
    <property type="project" value="UniProtKB-EC"/>
</dbReference>
<evidence type="ECO:0000256" key="1">
    <source>
        <dbReference type="ARBA" id="ARBA00001933"/>
    </source>
</evidence>
<accession>A0A1M6TSP2</accession>
<evidence type="ECO:0000259" key="11">
    <source>
        <dbReference type="Pfam" id="PF00266"/>
    </source>
</evidence>
<evidence type="ECO:0000256" key="3">
    <source>
        <dbReference type="ARBA" id="ARBA00012239"/>
    </source>
</evidence>
<reference evidence="13" key="1">
    <citation type="submission" date="2016-11" db="EMBL/GenBank/DDBJ databases">
        <authorList>
            <person name="Varghese N."/>
            <person name="Submissions S."/>
        </authorList>
    </citation>
    <scope>NUCLEOTIDE SEQUENCE [LARGE SCALE GENOMIC DNA]</scope>
    <source>
        <strain evidence="13">DSM 26134</strain>
    </source>
</reference>
<evidence type="ECO:0000256" key="8">
    <source>
        <dbReference type="ARBA" id="ARBA00023014"/>
    </source>
</evidence>
<dbReference type="InterPro" id="IPR015422">
    <property type="entry name" value="PyrdxlP-dep_Trfase_small"/>
</dbReference>
<dbReference type="InterPro" id="IPR020578">
    <property type="entry name" value="Aminotrans_V_PyrdxlP_BS"/>
</dbReference>
<keyword evidence="5" id="KW-0479">Metal-binding</keyword>
<dbReference type="AlphaFoldDB" id="A0A1M6TSP2"/>
<evidence type="ECO:0000256" key="4">
    <source>
        <dbReference type="ARBA" id="ARBA00022679"/>
    </source>
</evidence>
<comment type="similarity">
    <text evidence="2">Belongs to the class-V pyridoxal-phosphate-dependent aminotransferase family. NifS/IscS subfamily.</text>
</comment>
<keyword evidence="8" id="KW-0411">Iron-sulfur</keyword>
<dbReference type="InterPro" id="IPR016454">
    <property type="entry name" value="Cysteine_dSase"/>
</dbReference>